<feature type="coiled-coil region" evidence="2">
    <location>
        <begin position="171"/>
        <end position="384"/>
    </location>
</feature>
<dbReference type="EMBL" id="VOIH02000003">
    <property type="protein sequence ID" value="KAF3450669.1"/>
    <property type="molecule type" value="Genomic_DNA"/>
</dbReference>
<evidence type="ECO:0008006" key="7">
    <source>
        <dbReference type="Google" id="ProtNLM"/>
    </source>
</evidence>
<evidence type="ECO:0000313" key="5">
    <source>
        <dbReference type="EMBL" id="KAF3450669.1"/>
    </source>
</evidence>
<feature type="transmembrane region" description="Helical" evidence="4">
    <location>
        <begin position="26"/>
        <end position="46"/>
    </location>
</feature>
<keyword evidence="4" id="KW-0812">Transmembrane</keyword>
<evidence type="ECO:0000313" key="6">
    <source>
        <dbReference type="Proteomes" id="UP000796880"/>
    </source>
</evidence>
<dbReference type="AlphaFoldDB" id="A0A8K0HEF0"/>
<keyword evidence="6" id="KW-1185">Reference proteome</keyword>
<gene>
    <name evidence="5" type="ORF">FNV43_RR06758</name>
</gene>
<keyword evidence="4" id="KW-0472">Membrane</keyword>
<sequence>MWVNQFGHGYGVLVMMGGEKSNIKPLLVKFGVALALSFAGFIYSRFRNRTIKPSLPPPPSPRSSDEVDSGGRLRLNDELQARRTTSRSCTVVLATSEEDEEACLQKVSSDISMVSVSPRSKHSENKDGLLLPEFNEIVKDFDLVVATSGFSPRKDIDMPSESPKVHVSAEKDEHVQEIRHLRNMVRMLREREKNLEVQLLEYYGLKEQETVVMELQNRLKINNMEGKLFTLKIESLQADNRRLEAQVADHAKVVAELEAARSKIKLLKKKLKSEAENNREQILNLQQRVAKFQDQEGKPAVSNSDIQLRLNRLKGLEDEMKQFRESNLRLQLENKELTRRLESTQVLSCSVLEDPETEMLMEESERLRQENNDLQKVIEQLQADRCTDVEELVYLRWINACLRYELRNFQPAAGKTVARDLSRSLSPKSEEKAKQLILEYAHTEGIGEREMSVAEFDSGRWSSSQASFLTDSGEFDESSADISSAAKTSTSSKKKIFSKLRRLLRGKDNQYNNQVLSTEKSVFVEDSDSPLSSSIFTGIYPQVEGQNNRFATSHRSSLDLSFIKSLKEERIKDVDSFRRNSDVGSSHRSKRDVSSREGAIHLKLKDHLDLESDSTEKSELVKYATALKGARHGATHLNRRSHKSF</sequence>
<name>A0A8K0HEF0_9ROSA</name>
<dbReference type="Proteomes" id="UP000796880">
    <property type="component" value="Unassembled WGS sequence"/>
</dbReference>
<accession>A0A8K0HEF0</accession>
<dbReference type="PANTHER" id="PTHR31342:SF4">
    <property type="entry name" value="ACTIN BINDING PROTEIN FAMILY"/>
    <property type="match status" value="1"/>
</dbReference>
<organism evidence="5 6">
    <name type="scientific">Rhamnella rubrinervis</name>
    <dbReference type="NCBI Taxonomy" id="2594499"/>
    <lineage>
        <taxon>Eukaryota</taxon>
        <taxon>Viridiplantae</taxon>
        <taxon>Streptophyta</taxon>
        <taxon>Embryophyta</taxon>
        <taxon>Tracheophyta</taxon>
        <taxon>Spermatophyta</taxon>
        <taxon>Magnoliopsida</taxon>
        <taxon>eudicotyledons</taxon>
        <taxon>Gunneridae</taxon>
        <taxon>Pentapetalae</taxon>
        <taxon>rosids</taxon>
        <taxon>fabids</taxon>
        <taxon>Rosales</taxon>
        <taxon>Rhamnaceae</taxon>
        <taxon>rhamnoid group</taxon>
        <taxon>Rhamneae</taxon>
        <taxon>Rhamnella</taxon>
    </lineage>
</organism>
<dbReference type="PANTHER" id="PTHR31342">
    <property type="entry name" value="PROTEIN CHUP1, CHLOROPLASTIC"/>
    <property type="match status" value="1"/>
</dbReference>
<protein>
    <recommendedName>
        <fullName evidence="7">Protein CHUP1, chloroplastic</fullName>
    </recommendedName>
</protein>
<keyword evidence="4" id="KW-1133">Transmembrane helix</keyword>
<dbReference type="GO" id="GO:0055028">
    <property type="term" value="C:cortical microtubule"/>
    <property type="evidence" value="ECO:0007669"/>
    <property type="project" value="TreeGrafter"/>
</dbReference>
<feature type="region of interest" description="Disordered" evidence="3">
    <location>
        <begin position="578"/>
        <end position="598"/>
    </location>
</feature>
<dbReference type="InterPro" id="IPR040265">
    <property type="entry name" value="CHUP1/IPGA1-like"/>
</dbReference>
<feature type="region of interest" description="Disordered" evidence="3">
    <location>
        <begin position="52"/>
        <end position="80"/>
    </location>
</feature>
<comment type="caution">
    <text evidence="5">The sequence shown here is derived from an EMBL/GenBank/DDBJ whole genome shotgun (WGS) entry which is preliminary data.</text>
</comment>
<dbReference type="OrthoDB" id="1870283at2759"/>
<keyword evidence="1 2" id="KW-0175">Coiled coil</keyword>
<dbReference type="GO" id="GO:0072699">
    <property type="term" value="P:protein localization to cortical microtubule cytoskeleton"/>
    <property type="evidence" value="ECO:0007669"/>
    <property type="project" value="TreeGrafter"/>
</dbReference>
<evidence type="ECO:0000256" key="1">
    <source>
        <dbReference type="ARBA" id="ARBA00023054"/>
    </source>
</evidence>
<evidence type="ECO:0000256" key="4">
    <source>
        <dbReference type="SAM" id="Phobius"/>
    </source>
</evidence>
<reference evidence="5" key="1">
    <citation type="submission" date="2020-03" db="EMBL/GenBank/DDBJ databases">
        <title>A high-quality chromosome-level genome assembly of a woody plant with both climbing and erect habits, Rhamnella rubrinervis.</title>
        <authorList>
            <person name="Lu Z."/>
            <person name="Yang Y."/>
            <person name="Zhu X."/>
            <person name="Sun Y."/>
        </authorList>
    </citation>
    <scope>NUCLEOTIDE SEQUENCE</scope>
    <source>
        <strain evidence="5">BYM</strain>
        <tissue evidence="5">Leaf</tissue>
    </source>
</reference>
<feature type="compositionally biased region" description="Basic and acidic residues" evidence="3">
    <location>
        <begin position="63"/>
        <end position="80"/>
    </location>
</feature>
<evidence type="ECO:0000256" key="2">
    <source>
        <dbReference type="SAM" id="Coils"/>
    </source>
</evidence>
<proteinExistence type="predicted"/>
<evidence type="ECO:0000256" key="3">
    <source>
        <dbReference type="SAM" id="MobiDB-lite"/>
    </source>
</evidence>